<feature type="compositionally biased region" description="Low complexity" evidence="1">
    <location>
        <begin position="141"/>
        <end position="153"/>
    </location>
</feature>
<dbReference type="InterPro" id="IPR047801">
    <property type="entry name" value="Peptidase_C45"/>
</dbReference>
<accession>A0AAN9GAC2</accession>
<sequence length="427" mass="48102">MDRSASRAPKYPCLTQLMTRGTYYDVGYNVGLNFSRQIKLFFAESDNIQDRLLPFYDSRAGRDYYEESLRVSQDCFPQYVREVRGMADGAGIPFEHVFMANVSKEVYNVLFPKTEKNSADNATQESQNHQPKVDRRPGMPSEAASEQAGAASQTTPPFQENYGCSDVFLNRPDFQLVIHNEDCDPMIKPYGYLLSVEVEEDGEEGEGKVKEQFTSFTYPGFLPGCAWSYNVHGLTISINGLYPDHIVRESPSRIFVNRSLLRARDIQDAVRMAKNAPYGIAYGFCANISTREGKMAAVEVGPGKPESQVHVQDVPQQSDPDAPCHYYHFNSYKHLKEVSEIKGLLSSTRRGQRADELPPPRTQQEALTVMADTHDLLGPIFRTPRPTDLGETVNTALFDVTARQVLVYQGREDLLSDTPFAKLPMYQ</sequence>
<feature type="compositionally biased region" description="Polar residues" evidence="1">
    <location>
        <begin position="119"/>
        <end position="130"/>
    </location>
</feature>
<keyword evidence="4" id="KW-1185">Reference proteome</keyword>
<dbReference type="EMBL" id="JBAMIC010000011">
    <property type="protein sequence ID" value="KAK7100354.1"/>
    <property type="molecule type" value="Genomic_DNA"/>
</dbReference>
<name>A0AAN9GAC2_9CAEN</name>
<evidence type="ECO:0000256" key="1">
    <source>
        <dbReference type="SAM" id="MobiDB-lite"/>
    </source>
</evidence>
<feature type="domain" description="Peptidase C45 hydrolase" evidence="2">
    <location>
        <begin position="170"/>
        <end position="411"/>
    </location>
</feature>
<comment type="caution">
    <text evidence="3">The sequence shown here is derived from an EMBL/GenBank/DDBJ whole genome shotgun (WGS) entry which is preliminary data.</text>
</comment>
<dbReference type="Proteomes" id="UP001374579">
    <property type="component" value="Unassembled WGS sequence"/>
</dbReference>
<reference evidence="3 4" key="1">
    <citation type="submission" date="2024-02" db="EMBL/GenBank/DDBJ databases">
        <title>Chromosome-scale genome assembly of the rough periwinkle Littorina saxatilis.</title>
        <authorList>
            <person name="De Jode A."/>
            <person name="Faria R."/>
            <person name="Formenti G."/>
            <person name="Sims Y."/>
            <person name="Smith T.P."/>
            <person name="Tracey A."/>
            <person name="Wood J.M.D."/>
            <person name="Zagrodzka Z.B."/>
            <person name="Johannesson K."/>
            <person name="Butlin R.K."/>
            <person name="Leder E.H."/>
        </authorList>
    </citation>
    <scope>NUCLEOTIDE SEQUENCE [LARGE SCALE GENOMIC DNA]</scope>
    <source>
        <strain evidence="3">Snail1</strain>
        <tissue evidence="3">Muscle</tissue>
    </source>
</reference>
<organism evidence="3 4">
    <name type="scientific">Littorina saxatilis</name>
    <dbReference type="NCBI Taxonomy" id="31220"/>
    <lineage>
        <taxon>Eukaryota</taxon>
        <taxon>Metazoa</taxon>
        <taxon>Spiralia</taxon>
        <taxon>Lophotrochozoa</taxon>
        <taxon>Mollusca</taxon>
        <taxon>Gastropoda</taxon>
        <taxon>Caenogastropoda</taxon>
        <taxon>Littorinimorpha</taxon>
        <taxon>Littorinoidea</taxon>
        <taxon>Littorinidae</taxon>
        <taxon>Littorina</taxon>
    </lineage>
</organism>
<dbReference type="AlphaFoldDB" id="A0AAN9GAC2"/>
<dbReference type="PANTHER" id="PTHR34180:SF1">
    <property type="entry name" value="BETA-ALANYL-DOPAMINE_CARCININE HYDROLASE"/>
    <property type="match status" value="1"/>
</dbReference>
<dbReference type="NCBIfam" id="NF040521">
    <property type="entry name" value="C45_proenzyme"/>
    <property type="match status" value="1"/>
</dbReference>
<feature type="region of interest" description="Disordered" evidence="1">
    <location>
        <begin position="117"/>
        <end position="158"/>
    </location>
</feature>
<protein>
    <recommendedName>
        <fullName evidence="2">Peptidase C45 hydrolase domain-containing protein</fullName>
    </recommendedName>
</protein>
<evidence type="ECO:0000313" key="4">
    <source>
        <dbReference type="Proteomes" id="UP001374579"/>
    </source>
</evidence>
<dbReference type="InterPro" id="IPR047794">
    <property type="entry name" value="C45_proenzyme-like"/>
</dbReference>
<proteinExistence type="predicted"/>
<dbReference type="Gene3D" id="1.10.10.2120">
    <property type="match status" value="1"/>
</dbReference>
<dbReference type="Pfam" id="PF03417">
    <property type="entry name" value="AAT"/>
    <property type="match status" value="1"/>
</dbReference>
<gene>
    <name evidence="3" type="ORF">V1264_023322</name>
</gene>
<evidence type="ECO:0000259" key="2">
    <source>
        <dbReference type="Pfam" id="PF03417"/>
    </source>
</evidence>
<dbReference type="InterPro" id="IPR005079">
    <property type="entry name" value="Peptidase_C45_hydrolase"/>
</dbReference>
<evidence type="ECO:0000313" key="3">
    <source>
        <dbReference type="EMBL" id="KAK7100354.1"/>
    </source>
</evidence>
<dbReference type="PANTHER" id="PTHR34180">
    <property type="entry name" value="PEPTIDASE C45"/>
    <property type="match status" value="1"/>
</dbReference>
<dbReference type="Gene3D" id="3.60.60.10">
    <property type="entry name" value="Penicillin V Acylase, Chain A"/>
    <property type="match status" value="1"/>
</dbReference>